<protein>
    <submittedName>
        <fullName evidence="3">Uncharacterized protein</fullName>
    </submittedName>
</protein>
<feature type="transmembrane region" description="Helical" evidence="2">
    <location>
        <begin position="157"/>
        <end position="179"/>
    </location>
</feature>
<evidence type="ECO:0000256" key="2">
    <source>
        <dbReference type="SAM" id="Phobius"/>
    </source>
</evidence>
<feature type="region of interest" description="Disordered" evidence="1">
    <location>
        <begin position="42"/>
        <end position="68"/>
    </location>
</feature>
<organism evidence="3 4">
    <name type="scientific">Stieleria bergensis</name>
    <dbReference type="NCBI Taxonomy" id="2528025"/>
    <lineage>
        <taxon>Bacteria</taxon>
        <taxon>Pseudomonadati</taxon>
        <taxon>Planctomycetota</taxon>
        <taxon>Planctomycetia</taxon>
        <taxon>Pirellulales</taxon>
        <taxon>Pirellulaceae</taxon>
        <taxon>Stieleria</taxon>
    </lineage>
</organism>
<keyword evidence="2" id="KW-0472">Membrane</keyword>
<reference evidence="3 4" key="1">
    <citation type="submission" date="2019-02" db="EMBL/GenBank/DDBJ databases">
        <title>Deep-cultivation of Planctomycetes and their phenomic and genomic characterization uncovers novel biology.</title>
        <authorList>
            <person name="Wiegand S."/>
            <person name="Jogler M."/>
            <person name="Boedeker C."/>
            <person name="Pinto D."/>
            <person name="Vollmers J."/>
            <person name="Rivas-Marin E."/>
            <person name="Kohn T."/>
            <person name="Peeters S.H."/>
            <person name="Heuer A."/>
            <person name="Rast P."/>
            <person name="Oberbeckmann S."/>
            <person name="Bunk B."/>
            <person name="Jeske O."/>
            <person name="Meyerdierks A."/>
            <person name="Storesund J.E."/>
            <person name="Kallscheuer N."/>
            <person name="Luecker S."/>
            <person name="Lage O.M."/>
            <person name="Pohl T."/>
            <person name="Merkel B.J."/>
            <person name="Hornburger P."/>
            <person name="Mueller R.-W."/>
            <person name="Bruemmer F."/>
            <person name="Labrenz M."/>
            <person name="Spormann A.M."/>
            <person name="Op den Camp H."/>
            <person name="Overmann J."/>
            <person name="Amann R."/>
            <person name="Jetten M.S.M."/>
            <person name="Mascher T."/>
            <person name="Medema M.H."/>
            <person name="Devos D.P."/>
            <person name="Kaster A.-K."/>
            <person name="Ovreas L."/>
            <person name="Rohde M."/>
            <person name="Galperin M.Y."/>
            <person name="Jogler C."/>
        </authorList>
    </citation>
    <scope>NUCLEOTIDE SEQUENCE [LARGE SCALE GENOMIC DNA]</scope>
    <source>
        <strain evidence="3 4">SV_7m_r</strain>
    </source>
</reference>
<evidence type="ECO:0000313" key="3">
    <source>
        <dbReference type="EMBL" id="QDT59804.1"/>
    </source>
</evidence>
<feature type="region of interest" description="Disordered" evidence="1">
    <location>
        <begin position="83"/>
        <end position="121"/>
    </location>
</feature>
<sequence length="737" mass="78531">MNFTPFSIPCMTCGSRLRVNHLHLVGNIVACPKCQSMVQITAPEDQTSEPAPRVNERAGDGDVEAGNFALGNASVDSEALTQESIAADSGSQSSALRAPRAPLPPPMPGEAPEQSQRDAPPVEELGETPVATEGGQSEPAPLPADWHLQKTSTAHRAVLIGGIVVASLLSIGILVAVMMRGNGKEVASVPDPVAVDAVDDPAVVDADPSDEDPVVTPADAATGDPQQAPPVPQPPADPPETDQNGDDPSAKPKEMATDNGNSANLPSGLLPENPLLPQSPLQGMAGDLKQPNGQEANPAGDAESDGPSDLELPDHLKDLLGDLSSDLEQVQVEASDPAPKTLDEIEVDLAAERSDAGQRVPERPPINLKRSLDGRLALQVKTPEGYRFFPLLEIVQHYSDIPFDLRWVELDLVGVNMNQRVPVPKGWTTLRQVLDESCGRLNLEYSATPHTIVVRPDPDVMNARYDELYDLTDLGDPGSDQVVSAVAMAKQILGLPAEAVAPLPAVPDAPQDEAVAPPAPLPPGHCPQPVGEGERQIGALVCDAIRRIRSAPTKIDDQAYAKWAGPLQQQVAGWPQLDRGKNIAQPLHPIAFGSLVRQLGSVNQTSLFVNWNDALPQGLDPGILLMPHVAADDNAGTMLKRMLSPIELQTRIVDDKHWWIGSQATYDRLPVIFWIKSDDPQAVADRIQQVISGARLQEAVIAGVAVDQASGQVLAVLPRYLLRQLPRLLDDMALAGK</sequence>
<gene>
    <name evidence="3" type="ORF">SV7mr_23140</name>
</gene>
<dbReference type="Proteomes" id="UP000315003">
    <property type="component" value="Chromosome"/>
</dbReference>
<feature type="region of interest" description="Disordered" evidence="1">
    <location>
        <begin position="203"/>
        <end position="315"/>
    </location>
</feature>
<feature type="compositionally biased region" description="Pro residues" evidence="1">
    <location>
        <begin position="517"/>
        <end position="526"/>
    </location>
</feature>
<dbReference type="EMBL" id="CP036272">
    <property type="protein sequence ID" value="QDT59804.1"/>
    <property type="molecule type" value="Genomic_DNA"/>
</dbReference>
<keyword evidence="4" id="KW-1185">Reference proteome</keyword>
<evidence type="ECO:0000256" key="1">
    <source>
        <dbReference type="SAM" id="MobiDB-lite"/>
    </source>
</evidence>
<keyword evidence="2" id="KW-1133">Transmembrane helix</keyword>
<feature type="region of interest" description="Disordered" evidence="1">
    <location>
        <begin position="508"/>
        <end position="532"/>
    </location>
</feature>
<name>A0A517SUJ1_9BACT</name>
<keyword evidence="2" id="KW-0812">Transmembrane</keyword>
<dbReference type="AlphaFoldDB" id="A0A517SUJ1"/>
<evidence type="ECO:0000313" key="4">
    <source>
        <dbReference type="Proteomes" id="UP000315003"/>
    </source>
</evidence>
<proteinExistence type="predicted"/>
<feature type="compositionally biased region" description="Polar residues" evidence="1">
    <location>
        <begin position="83"/>
        <end position="94"/>
    </location>
</feature>
<accession>A0A517SUJ1</accession>
<feature type="compositionally biased region" description="Pro residues" evidence="1">
    <location>
        <begin position="227"/>
        <end position="238"/>
    </location>
</feature>